<proteinExistence type="predicted"/>
<evidence type="ECO:0000256" key="1">
    <source>
        <dbReference type="SAM" id="SignalP"/>
    </source>
</evidence>
<reference evidence="2" key="1">
    <citation type="submission" date="2022-09" db="EMBL/GenBank/DDBJ databases">
        <authorList>
            <person name="Yuan C."/>
            <person name="Ke Z."/>
        </authorList>
    </citation>
    <scope>NUCLEOTIDE SEQUENCE</scope>
    <source>
        <strain evidence="2">LB-8</strain>
    </source>
</reference>
<keyword evidence="3" id="KW-1185">Reference proteome</keyword>
<dbReference type="Proteomes" id="UP001155483">
    <property type="component" value="Unassembled WGS sequence"/>
</dbReference>
<feature type="signal peptide" evidence="1">
    <location>
        <begin position="1"/>
        <end position="19"/>
    </location>
</feature>
<dbReference type="AlphaFoldDB" id="A0A9X2Y0E1"/>
<accession>A0A9X2Y0E1</accession>
<sequence>MRKKFFLAILILAVGTAQAQRTTNSTSYKTALGVKVWDGAGISLKHFFNKNAGELIGYFYRHGFRLTGLYEVHGPITGAPGLKWYIGPGMHVGFYDGYYHHGNRYYYHDHDAVVGIDGVLGLDYKFRGAPINVSLDWQPSFEFADGHGFSGSWGGLGIRYTF</sequence>
<keyword evidence="1" id="KW-0732">Signal</keyword>
<evidence type="ECO:0008006" key="4">
    <source>
        <dbReference type="Google" id="ProtNLM"/>
    </source>
</evidence>
<feature type="chain" id="PRO_5040929707" description="Outer membrane protein beta-barrel domain-containing protein" evidence="1">
    <location>
        <begin position="20"/>
        <end position="162"/>
    </location>
</feature>
<protein>
    <recommendedName>
        <fullName evidence="4">Outer membrane protein beta-barrel domain-containing protein</fullName>
    </recommendedName>
</protein>
<dbReference type="EMBL" id="JAOTIF010000027">
    <property type="protein sequence ID" value="MCU7552062.1"/>
    <property type="molecule type" value="Genomic_DNA"/>
</dbReference>
<evidence type="ECO:0000313" key="2">
    <source>
        <dbReference type="EMBL" id="MCU7552062.1"/>
    </source>
</evidence>
<gene>
    <name evidence="2" type="ORF">OCK74_23275</name>
</gene>
<name>A0A9X2Y0E1_9BACT</name>
<comment type="caution">
    <text evidence="2">The sequence shown here is derived from an EMBL/GenBank/DDBJ whole genome shotgun (WGS) entry which is preliminary data.</text>
</comment>
<dbReference type="RefSeq" id="WP_279299499.1">
    <property type="nucleotide sequence ID" value="NZ_JAOTIF010000027.1"/>
</dbReference>
<organism evidence="2 3">
    <name type="scientific">Paraflavisolibacter caeni</name>
    <dbReference type="NCBI Taxonomy" id="2982496"/>
    <lineage>
        <taxon>Bacteria</taxon>
        <taxon>Pseudomonadati</taxon>
        <taxon>Bacteroidota</taxon>
        <taxon>Chitinophagia</taxon>
        <taxon>Chitinophagales</taxon>
        <taxon>Chitinophagaceae</taxon>
        <taxon>Paraflavisolibacter</taxon>
    </lineage>
</organism>
<evidence type="ECO:0000313" key="3">
    <source>
        <dbReference type="Proteomes" id="UP001155483"/>
    </source>
</evidence>
<reference evidence="2" key="2">
    <citation type="submission" date="2023-04" db="EMBL/GenBank/DDBJ databases">
        <title>Paracnuella aquatica gen. nov., sp. nov., a member of the family Chitinophagaceae isolated from a hot spring.</title>
        <authorList>
            <person name="Wang C."/>
        </authorList>
    </citation>
    <scope>NUCLEOTIDE SEQUENCE</scope>
    <source>
        <strain evidence="2">LB-8</strain>
    </source>
</reference>